<dbReference type="EMBL" id="VSSQ01006745">
    <property type="protein sequence ID" value="MPM33730.1"/>
    <property type="molecule type" value="Genomic_DNA"/>
</dbReference>
<evidence type="ECO:0000313" key="1">
    <source>
        <dbReference type="EMBL" id="MPM33730.1"/>
    </source>
</evidence>
<dbReference type="AlphaFoldDB" id="A0A644YYQ4"/>
<sequence>MGIDSNRLISFENDAQIKCDKRIGYLPRLATELQLFLNDQFRNDRIQEKDLFNDDEMSQYRKHIDAVKILASSEFFNLTLKDDATLKEELSYFKKLADIIPCVITTNYDTFLEEHVLEGKFNVYSRVSDYYLSNSQGIGEVYKIHGTCKDPSTIIINEDDYLNFNDNSKIVSAKLLSTLCDYPMIILGYSLDDPDVKNILDDLVSSLENDKLREIEKNIIYVSYDPRMTGFVRETINFDNRGKRLSISSIRTNNFGAIFKELSCMEASISPSTVRKIRQVVKKIIISGKSTGERYKTIGIDDITNEDADKLVVVITDKNNARVLDEIPIYSTETMVSSILDGNSKFDPNAVVDYFLRSKRFKKTEYVPIFHFIISAEYDIDNPTEYLKQFIDKKREQFSEKLKNFKMPTSLSNTTLSSYDDMANHLNDFSEEQKPIAIMYHFDSGVLSEEEAMALLKVLRSQWNKGEFIKNDMCNSYFNCALTFISFKKLGMMKR</sequence>
<reference evidence="1" key="1">
    <citation type="submission" date="2019-08" db="EMBL/GenBank/DDBJ databases">
        <authorList>
            <person name="Kucharzyk K."/>
            <person name="Murdoch R.W."/>
            <person name="Higgins S."/>
            <person name="Loffler F."/>
        </authorList>
    </citation>
    <scope>NUCLEOTIDE SEQUENCE</scope>
</reference>
<organism evidence="1">
    <name type="scientific">bioreactor metagenome</name>
    <dbReference type="NCBI Taxonomy" id="1076179"/>
    <lineage>
        <taxon>unclassified sequences</taxon>
        <taxon>metagenomes</taxon>
        <taxon>ecological metagenomes</taxon>
    </lineage>
</organism>
<comment type="caution">
    <text evidence="1">The sequence shown here is derived from an EMBL/GenBank/DDBJ whole genome shotgun (WGS) entry which is preliminary data.</text>
</comment>
<dbReference type="Pfam" id="PF13289">
    <property type="entry name" value="SIR2_2"/>
    <property type="match status" value="1"/>
</dbReference>
<accession>A0A644YYQ4</accession>
<proteinExistence type="predicted"/>
<protein>
    <submittedName>
        <fullName evidence="1">Uncharacterized protein</fullName>
    </submittedName>
</protein>
<name>A0A644YYQ4_9ZZZZ</name>
<gene>
    <name evidence="1" type="ORF">SDC9_80308</name>
</gene>